<evidence type="ECO:0000256" key="9">
    <source>
        <dbReference type="NCBIfam" id="TIGR00362"/>
    </source>
</evidence>
<dbReference type="InterPro" id="IPR024633">
    <property type="entry name" value="DnaA_N_dom"/>
</dbReference>
<keyword evidence="2 8" id="KW-0963">Cytoplasm</keyword>
<comment type="subunit">
    <text evidence="8">Oligomerizes as a right-handed, spiral filament on DNA at oriC.</text>
</comment>
<dbReference type="InterPro" id="IPR013317">
    <property type="entry name" value="DnaA_dom"/>
</dbReference>
<dbReference type="GO" id="GO:0005524">
    <property type="term" value="F:ATP binding"/>
    <property type="evidence" value="ECO:0007669"/>
    <property type="project" value="UniProtKB-UniRule"/>
</dbReference>
<accession>A0A8J6NPR9</accession>
<dbReference type="Gene3D" id="1.10.8.60">
    <property type="match status" value="1"/>
</dbReference>
<keyword evidence="7 8" id="KW-0238">DNA-binding</keyword>
<dbReference type="Gene3D" id="3.30.300.180">
    <property type="match status" value="1"/>
</dbReference>
<gene>
    <name evidence="8 14" type="primary">dnaA</name>
    <name evidence="14" type="ORF">H8D96_04970</name>
</gene>
<evidence type="ECO:0000259" key="12">
    <source>
        <dbReference type="SMART" id="SM00382"/>
    </source>
</evidence>
<evidence type="ECO:0000259" key="13">
    <source>
        <dbReference type="SMART" id="SM00760"/>
    </source>
</evidence>
<keyword evidence="3 8" id="KW-0235">DNA replication</keyword>
<comment type="caution">
    <text evidence="8">Lacks conserved residue(s) required for the propagation of feature annotation.</text>
</comment>
<feature type="binding site" evidence="8">
    <location>
        <position position="154"/>
    </location>
    <ligand>
        <name>ATP</name>
        <dbReference type="ChEBI" id="CHEBI:30616"/>
    </ligand>
</feature>
<evidence type="ECO:0000256" key="11">
    <source>
        <dbReference type="RuleBase" id="RU004227"/>
    </source>
</evidence>
<dbReference type="GO" id="GO:0008289">
    <property type="term" value="F:lipid binding"/>
    <property type="evidence" value="ECO:0007669"/>
    <property type="project" value="UniProtKB-KW"/>
</dbReference>
<reference evidence="14 15" key="1">
    <citation type="submission" date="2020-08" db="EMBL/GenBank/DDBJ databases">
        <title>Bridging the membrane lipid divide: bacteria of the FCB group superphylum have the potential to synthesize archaeal ether lipids.</title>
        <authorList>
            <person name="Villanueva L."/>
            <person name="Von Meijenfeldt F.A.B."/>
            <person name="Westbye A.B."/>
            <person name="Yadav S."/>
            <person name="Hopmans E.C."/>
            <person name="Dutilh B.E."/>
            <person name="Sinninghe Damste J.S."/>
        </authorList>
    </citation>
    <scope>NUCLEOTIDE SEQUENCE [LARGE SCALE GENOMIC DNA]</scope>
    <source>
        <strain evidence="14">NIOZ-UU17</strain>
    </source>
</reference>
<comment type="similarity">
    <text evidence="1 8 11">Belongs to the DnaA family.</text>
</comment>
<dbReference type="EMBL" id="JACNIG010000124">
    <property type="protein sequence ID" value="MBC8431251.1"/>
    <property type="molecule type" value="Genomic_DNA"/>
</dbReference>
<dbReference type="Gene3D" id="1.10.1750.10">
    <property type="match status" value="1"/>
</dbReference>
<evidence type="ECO:0000313" key="14">
    <source>
        <dbReference type="EMBL" id="MBC8431251.1"/>
    </source>
</evidence>
<dbReference type="SMART" id="SM00382">
    <property type="entry name" value="AAA"/>
    <property type="match status" value="1"/>
</dbReference>
<evidence type="ECO:0000256" key="7">
    <source>
        <dbReference type="ARBA" id="ARBA00023125"/>
    </source>
</evidence>
<comment type="caution">
    <text evidence="14">The sequence shown here is derived from an EMBL/GenBank/DDBJ whole genome shotgun (WGS) entry which is preliminary data.</text>
</comment>
<dbReference type="GO" id="GO:0003688">
    <property type="term" value="F:DNA replication origin binding"/>
    <property type="evidence" value="ECO:0007669"/>
    <property type="project" value="UniProtKB-UniRule"/>
</dbReference>
<dbReference type="GO" id="GO:0006275">
    <property type="term" value="P:regulation of DNA replication"/>
    <property type="evidence" value="ECO:0007669"/>
    <property type="project" value="UniProtKB-UniRule"/>
</dbReference>
<organism evidence="14 15">
    <name type="scientific">Candidatus Desulfatibia vada</name>
    <dbReference type="NCBI Taxonomy" id="2841696"/>
    <lineage>
        <taxon>Bacteria</taxon>
        <taxon>Pseudomonadati</taxon>
        <taxon>Thermodesulfobacteriota</taxon>
        <taxon>Desulfobacteria</taxon>
        <taxon>Desulfobacterales</taxon>
        <taxon>Desulfobacterales incertae sedis</taxon>
        <taxon>Candidatus Desulfatibia</taxon>
    </lineage>
</organism>
<evidence type="ECO:0000256" key="8">
    <source>
        <dbReference type="HAMAP-Rule" id="MF_00377"/>
    </source>
</evidence>
<evidence type="ECO:0000256" key="4">
    <source>
        <dbReference type="ARBA" id="ARBA00022741"/>
    </source>
</evidence>
<dbReference type="NCBIfam" id="TIGR00362">
    <property type="entry name" value="DnaA"/>
    <property type="match status" value="1"/>
</dbReference>
<keyword evidence="6 8" id="KW-0446">Lipid-binding</keyword>
<evidence type="ECO:0000256" key="5">
    <source>
        <dbReference type="ARBA" id="ARBA00022840"/>
    </source>
</evidence>
<dbReference type="InterPro" id="IPR001957">
    <property type="entry name" value="Chromosome_initiator_DnaA"/>
</dbReference>
<comment type="domain">
    <text evidence="8">Domain I is involved in oligomerization and binding regulators, domain II is flexibile and of varying length in different bacteria, domain III forms the AAA+ region, while domain IV binds dsDNA.</text>
</comment>
<dbReference type="InterPro" id="IPR003593">
    <property type="entry name" value="AAA+_ATPase"/>
</dbReference>
<dbReference type="GO" id="GO:0005886">
    <property type="term" value="C:plasma membrane"/>
    <property type="evidence" value="ECO:0007669"/>
    <property type="project" value="TreeGrafter"/>
</dbReference>
<sequence length="446" mass="50889">MESIWKEVKTAVRLRIPGHSFRMWIEPLEFKKGMQDAIILACPNDFSKKRVLDHYAKLIESEIQRAAGKPCGFTVEVAEQKNSAKSVKDQDLQLPLPNINMRPHNGRFLKKDFTFDQFVVGGNNDFAYSASLSLASRRNSRQNSLFLLSKTGMGKSHLSQAISHYILSEHPSERVYYMTAEDFSNEMVQAFRHDSINKFKARYRNGCDVLLLEDVHYLSGKERTQIELALTLDTLFESGKKIIFSSCYLPVDIPKLDDKLQSRLSSSLISNIEPPDFRTRIRILQKKALHNGYEMPEDVMQYLAGELTEDVRQLESGLIGVTAKSSLLGTPIDLALAESVVKNIVRQRKKITIDVIKKLVCKYYSISMDQIVSSSRKQFIVRPRQIAIYLSRMYTDAPLQAIGKSFNRYHATALHSINTVEQAVKQNSPVQKQVEFLRLKLESGKF</sequence>
<dbReference type="HAMAP" id="MF_00377">
    <property type="entry name" value="DnaA_bact"/>
    <property type="match status" value="1"/>
</dbReference>
<evidence type="ECO:0000256" key="2">
    <source>
        <dbReference type="ARBA" id="ARBA00022490"/>
    </source>
</evidence>
<dbReference type="AlphaFoldDB" id="A0A8J6NPR9"/>
<dbReference type="InterPro" id="IPR038454">
    <property type="entry name" value="DnaA_N_sf"/>
</dbReference>
<dbReference type="GO" id="GO:0006270">
    <property type="term" value="P:DNA replication initiation"/>
    <property type="evidence" value="ECO:0007669"/>
    <property type="project" value="UniProtKB-UniRule"/>
</dbReference>
<feature type="binding site" evidence="8">
    <location>
        <position position="156"/>
    </location>
    <ligand>
        <name>ATP</name>
        <dbReference type="ChEBI" id="CHEBI:30616"/>
    </ligand>
</feature>
<evidence type="ECO:0000256" key="3">
    <source>
        <dbReference type="ARBA" id="ARBA00022705"/>
    </source>
</evidence>
<evidence type="ECO:0000256" key="10">
    <source>
        <dbReference type="RuleBase" id="RU000577"/>
    </source>
</evidence>
<dbReference type="InterPro" id="IPR027417">
    <property type="entry name" value="P-loop_NTPase"/>
</dbReference>
<keyword evidence="4 8" id="KW-0547">Nucleotide-binding</keyword>
<keyword evidence="5 8" id="KW-0067">ATP-binding</keyword>
<dbReference type="Pfam" id="PF00308">
    <property type="entry name" value="Bac_DnaA"/>
    <property type="match status" value="1"/>
</dbReference>
<comment type="function">
    <text evidence="8 10">Plays an essential role in the initiation and regulation of chromosomal replication. ATP-DnaA binds to the origin of replication (oriC) to initiate formation of the DNA replication initiation complex once per cell cycle. Binds the DnaA box (a 9 base pair repeat at the origin) and separates the double-stranded (ds)DNA. Forms a right-handed helical filament on oriC DNA; dsDNA binds to the exterior of the filament while single-stranded (ss)DNA is stabiized in the filament's interior. The ATP-DnaA-oriC complex binds and stabilizes one strand of the AT-rich DNA unwinding element (DUE), permitting loading of DNA polymerase. After initiation quickly degrades to an ADP-DnaA complex that is not apt for DNA replication. Binds acidic phospholipids.</text>
</comment>
<dbReference type="InterPro" id="IPR013159">
    <property type="entry name" value="DnaA_C"/>
</dbReference>
<evidence type="ECO:0000256" key="1">
    <source>
        <dbReference type="ARBA" id="ARBA00006583"/>
    </source>
</evidence>
<dbReference type="CDD" id="cd06571">
    <property type="entry name" value="Bac_DnaA_C"/>
    <property type="match status" value="1"/>
</dbReference>
<dbReference type="Proteomes" id="UP000605201">
    <property type="component" value="Unassembled WGS sequence"/>
</dbReference>
<dbReference type="Pfam" id="PF11638">
    <property type="entry name" value="DnaA_N"/>
    <property type="match status" value="1"/>
</dbReference>
<feature type="domain" description="Chromosomal replication initiator DnaA C-terminal" evidence="13">
    <location>
        <begin position="352"/>
        <end position="420"/>
    </location>
</feature>
<feature type="region of interest" description="Domain IV, binds dsDNA" evidence="8">
    <location>
        <begin position="326"/>
        <end position="446"/>
    </location>
</feature>
<dbReference type="Gene3D" id="3.40.50.300">
    <property type="entry name" value="P-loop containing nucleotide triphosphate hydrolases"/>
    <property type="match status" value="1"/>
</dbReference>
<dbReference type="SUPFAM" id="SSF48295">
    <property type="entry name" value="TrpR-like"/>
    <property type="match status" value="1"/>
</dbReference>
<dbReference type="PANTHER" id="PTHR30050">
    <property type="entry name" value="CHROMOSOMAL REPLICATION INITIATOR PROTEIN DNAA"/>
    <property type="match status" value="1"/>
</dbReference>
<dbReference type="InterPro" id="IPR020591">
    <property type="entry name" value="Chromosome_initiator_DnaA-like"/>
</dbReference>
<dbReference type="CDD" id="cd00009">
    <property type="entry name" value="AAA"/>
    <property type="match status" value="1"/>
</dbReference>
<feature type="domain" description="AAA+ ATPase" evidence="12">
    <location>
        <begin position="141"/>
        <end position="352"/>
    </location>
</feature>
<evidence type="ECO:0000313" key="15">
    <source>
        <dbReference type="Proteomes" id="UP000605201"/>
    </source>
</evidence>
<feature type="binding site" evidence="8">
    <location>
        <position position="152"/>
    </location>
    <ligand>
        <name>ATP</name>
        <dbReference type="ChEBI" id="CHEBI:30616"/>
    </ligand>
</feature>
<feature type="region of interest" description="Domain I, interacts with DnaA modulators" evidence="8">
    <location>
        <begin position="1"/>
        <end position="83"/>
    </location>
</feature>
<dbReference type="PANTHER" id="PTHR30050:SF2">
    <property type="entry name" value="CHROMOSOMAL REPLICATION INITIATOR PROTEIN DNAA"/>
    <property type="match status" value="1"/>
</dbReference>
<name>A0A8J6NPR9_9BACT</name>
<protein>
    <recommendedName>
        <fullName evidence="8 9">Chromosomal replication initiator protein DnaA</fullName>
    </recommendedName>
</protein>
<dbReference type="Pfam" id="PF08299">
    <property type="entry name" value="Bac_DnaA_C"/>
    <property type="match status" value="1"/>
</dbReference>
<evidence type="ECO:0000256" key="6">
    <source>
        <dbReference type="ARBA" id="ARBA00023121"/>
    </source>
</evidence>
<feature type="binding site" evidence="8">
    <location>
        <position position="155"/>
    </location>
    <ligand>
        <name>ATP</name>
        <dbReference type="ChEBI" id="CHEBI:30616"/>
    </ligand>
</feature>
<dbReference type="SUPFAM" id="SSF52540">
    <property type="entry name" value="P-loop containing nucleoside triphosphate hydrolases"/>
    <property type="match status" value="1"/>
</dbReference>
<dbReference type="SMART" id="SM00760">
    <property type="entry name" value="Bac_DnaA_C"/>
    <property type="match status" value="1"/>
</dbReference>
<proteinExistence type="inferred from homology"/>
<dbReference type="InterPro" id="IPR010921">
    <property type="entry name" value="Trp_repressor/repl_initiator"/>
</dbReference>
<dbReference type="GO" id="GO:0005737">
    <property type="term" value="C:cytoplasm"/>
    <property type="evidence" value="ECO:0007669"/>
    <property type="project" value="UniProtKB-SubCell"/>
</dbReference>
<comment type="subcellular location">
    <subcellularLocation>
        <location evidence="8">Cytoplasm</location>
    </subcellularLocation>
</comment>
<dbReference type="PRINTS" id="PR00051">
    <property type="entry name" value="DNAA"/>
</dbReference>